<organism evidence="1 2">
    <name type="scientific">Pinctada imbricata</name>
    <name type="common">Atlantic pearl-oyster</name>
    <name type="synonym">Pinctada martensii</name>
    <dbReference type="NCBI Taxonomy" id="66713"/>
    <lineage>
        <taxon>Eukaryota</taxon>
        <taxon>Metazoa</taxon>
        <taxon>Spiralia</taxon>
        <taxon>Lophotrochozoa</taxon>
        <taxon>Mollusca</taxon>
        <taxon>Bivalvia</taxon>
        <taxon>Autobranchia</taxon>
        <taxon>Pteriomorphia</taxon>
        <taxon>Pterioida</taxon>
        <taxon>Pterioidea</taxon>
        <taxon>Pteriidae</taxon>
        <taxon>Pinctada</taxon>
    </lineage>
</organism>
<reference evidence="1" key="1">
    <citation type="submission" date="2019-08" db="EMBL/GenBank/DDBJ databases">
        <title>The improved chromosome-level genome for the pearl oyster Pinctada fucata martensii using PacBio sequencing and Hi-C.</title>
        <authorList>
            <person name="Zheng Z."/>
        </authorList>
    </citation>
    <scope>NUCLEOTIDE SEQUENCE</scope>
    <source>
        <strain evidence="1">ZZ-2019</strain>
        <tissue evidence="1">Adductor muscle</tissue>
    </source>
</reference>
<sequence>MRYLALRPCTIRYTQDSISSKFSEGSPHSGVQIGQTLDDIVTGHCSITDLPPMTVEMVKGVWYSSNCRRLWVLKKAEELGVCSLVPVKQGFLNESQITTYNFGKNIKVRGDPGGKIWRKVTKLWGKFKKPLKSFGRKVKRSTKGLTKDLTEVSDSSRPYY</sequence>
<accession>A0AA88XJV5</accession>
<protein>
    <submittedName>
        <fullName evidence="1">Uncharacterized protein</fullName>
    </submittedName>
</protein>
<keyword evidence="2" id="KW-1185">Reference proteome</keyword>
<dbReference type="AlphaFoldDB" id="A0AA88XJV5"/>
<gene>
    <name evidence="1" type="ORF">FSP39_021206</name>
</gene>
<dbReference type="EMBL" id="VSWD01000012">
    <property type="protein sequence ID" value="KAK3086627.1"/>
    <property type="molecule type" value="Genomic_DNA"/>
</dbReference>
<name>A0AA88XJV5_PINIB</name>
<dbReference type="Proteomes" id="UP001186944">
    <property type="component" value="Unassembled WGS sequence"/>
</dbReference>
<evidence type="ECO:0000313" key="2">
    <source>
        <dbReference type="Proteomes" id="UP001186944"/>
    </source>
</evidence>
<proteinExistence type="predicted"/>
<evidence type="ECO:0000313" key="1">
    <source>
        <dbReference type="EMBL" id="KAK3086627.1"/>
    </source>
</evidence>
<comment type="caution">
    <text evidence="1">The sequence shown here is derived from an EMBL/GenBank/DDBJ whole genome shotgun (WGS) entry which is preliminary data.</text>
</comment>